<dbReference type="Pfam" id="PF07466">
    <property type="entry name" value="DUF1517"/>
    <property type="match status" value="1"/>
</dbReference>
<keyword evidence="4" id="KW-1185">Reference proteome</keyword>
<reference evidence="3" key="1">
    <citation type="submission" date="2020-06" db="EMBL/GenBank/DDBJ databases">
        <authorList>
            <consortium name="Plant Systems Biology data submission"/>
        </authorList>
    </citation>
    <scope>NUCLEOTIDE SEQUENCE</scope>
    <source>
        <strain evidence="3">D6</strain>
    </source>
</reference>
<accession>A0A9N8ENX4</accession>
<dbReference type="InterPro" id="IPR053023">
    <property type="entry name" value="FLAP_modulator"/>
</dbReference>
<dbReference type="OrthoDB" id="542507at2759"/>
<evidence type="ECO:0000313" key="4">
    <source>
        <dbReference type="Proteomes" id="UP001153069"/>
    </source>
</evidence>
<name>A0A9N8ENX4_9STRA</name>
<proteinExistence type="predicted"/>
<evidence type="ECO:0000256" key="1">
    <source>
        <dbReference type="SAM" id="MobiDB-lite"/>
    </source>
</evidence>
<feature type="signal peptide" evidence="2">
    <location>
        <begin position="1"/>
        <end position="27"/>
    </location>
</feature>
<evidence type="ECO:0000313" key="3">
    <source>
        <dbReference type="EMBL" id="CAB9522484.1"/>
    </source>
</evidence>
<comment type="caution">
    <text evidence="3">The sequence shown here is derived from an EMBL/GenBank/DDBJ whole genome shotgun (WGS) entry which is preliminary data.</text>
</comment>
<evidence type="ECO:0000256" key="2">
    <source>
        <dbReference type="SAM" id="SignalP"/>
    </source>
</evidence>
<protein>
    <submittedName>
        <fullName evidence="3">Uncharacterized protein</fullName>
    </submittedName>
</protein>
<feature type="region of interest" description="Disordered" evidence="1">
    <location>
        <begin position="61"/>
        <end position="93"/>
    </location>
</feature>
<dbReference type="AlphaFoldDB" id="A0A9N8ENX4"/>
<keyword evidence="2" id="KW-0732">Signal</keyword>
<dbReference type="PANTHER" id="PTHR33975">
    <property type="entry name" value="MYELIN-ASSOCIATED OLIGODENDROCYTE BASIC PROTEIN"/>
    <property type="match status" value="1"/>
</dbReference>
<feature type="region of interest" description="Disordered" evidence="1">
    <location>
        <begin position="150"/>
        <end position="183"/>
    </location>
</feature>
<feature type="compositionally biased region" description="Polar residues" evidence="1">
    <location>
        <begin position="76"/>
        <end position="88"/>
    </location>
</feature>
<sequence length="445" mass="49243">MMSHQRDGKQQQGLALVLFMALYGSQSFPAAAAFSSTSLAVKRFPQLQSLPRIARWHPLPENSSPLKYPNPKDTPSLDNGPSTPSNLFLQKRSETEVTRKSRVALILARWNARIRRACCGWRKKALALFFCLAMAFNLASEPAWAVTGGRSGGSFKSSPGRVYSSPSRGYSPSRSYHHRPSRSYHYYRPPPTRIFYHNPRPIIVGPQMQPYGPVNRRGISPSDIILVTGAGLAIAYGVSNQLQQERRQSSSALGPGYSVAKLTVSLNVPNRDAPNSILQRLQQLSAAAPTNTRKGVQNLISNVALELLRQEKSIRSAESKSAHHRLEGEAERDFLRSSIQQRSKFDAETEYKFGRSLPSSPPKSRQDTKATEAVVTILVAIEGDSTKLPAIKSRASVLEALNRLAVDAQVEDCLLSGEISWAPELRDETLSLEDVYVDYPTLYPL</sequence>
<feature type="compositionally biased region" description="Low complexity" evidence="1">
    <location>
        <begin position="160"/>
        <end position="174"/>
    </location>
</feature>
<organism evidence="3 4">
    <name type="scientific">Seminavis robusta</name>
    <dbReference type="NCBI Taxonomy" id="568900"/>
    <lineage>
        <taxon>Eukaryota</taxon>
        <taxon>Sar</taxon>
        <taxon>Stramenopiles</taxon>
        <taxon>Ochrophyta</taxon>
        <taxon>Bacillariophyta</taxon>
        <taxon>Bacillariophyceae</taxon>
        <taxon>Bacillariophycidae</taxon>
        <taxon>Naviculales</taxon>
        <taxon>Naviculaceae</taxon>
        <taxon>Seminavis</taxon>
    </lineage>
</organism>
<dbReference type="Proteomes" id="UP001153069">
    <property type="component" value="Unassembled WGS sequence"/>
</dbReference>
<dbReference type="PANTHER" id="PTHR33975:SF2">
    <property type="entry name" value="MYELIN-ASSOCIATED OLIGODENDROCYTE BASIC PROTEIN"/>
    <property type="match status" value="1"/>
</dbReference>
<dbReference type="EMBL" id="CAICTM010001306">
    <property type="protein sequence ID" value="CAB9522484.1"/>
    <property type="molecule type" value="Genomic_DNA"/>
</dbReference>
<gene>
    <name evidence="3" type="ORF">SEMRO_1308_G261420.1</name>
</gene>
<feature type="chain" id="PRO_5040370621" evidence="2">
    <location>
        <begin position="28"/>
        <end position="445"/>
    </location>
</feature>
<dbReference type="InterPro" id="IPR010903">
    <property type="entry name" value="DUF1517"/>
</dbReference>